<proteinExistence type="predicted"/>
<organism evidence="1 2">
    <name type="scientific">Dactylosporangium salmoneum</name>
    <dbReference type="NCBI Taxonomy" id="53361"/>
    <lineage>
        <taxon>Bacteria</taxon>
        <taxon>Bacillati</taxon>
        <taxon>Actinomycetota</taxon>
        <taxon>Actinomycetes</taxon>
        <taxon>Micromonosporales</taxon>
        <taxon>Micromonosporaceae</taxon>
        <taxon>Dactylosporangium</taxon>
    </lineage>
</organism>
<dbReference type="RefSeq" id="WP_344613291.1">
    <property type="nucleotide sequence ID" value="NZ_BAAARV010000025.1"/>
</dbReference>
<reference evidence="1 2" key="1">
    <citation type="journal article" date="2019" name="Int. J. Syst. Evol. Microbiol.">
        <title>The Global Catalogue of Microorganisms (GCM) 10K type strain sequencing project: providing services to taxonomists for standard genome sequencing and annotation.</title>
        <authorList>
            <consortium name="The Broad Institute Genomics Platform"/>
            <consortium name="The Broad Institute Genome Sequencing Center for Infectious Disease"/>
            <person name="Wu L."/>
            <person name="Ma J."/>
        </authorList>
    </citation>
    <scope>NUCLEOTIDE SEQUENCE [LARGE SCALE GENOMIC DNA]</scope>
    <source>
        <strain evidence="1 2">JCM 3272</strain>
    </source>
</reference>
<name>A0ABN3G8R9_9ACTN</name>
<gene>
    <name evidence="1" type="ORF">GCM10010170_033410</name>
</gene>
<sequence>MSLVPRSESNAVELPEQHNARNQQIAQIADWAQAAQAAHQVAKGLCETSFVPRAYQNKPMEATAAILAGAEVGLSPMASLRAFDSIQGTPAPKAMTLRAIVQGVGHEVRIEKSDETVAVVAARRRGETEWQRSTWTIERAKKMGLTSKDQWKNQPQAMLIARATAEVCRWVASDAIMGMPYTAEEIQDGDGGEVREAPRRVSLDDIDAADDATPVQATAEVGQRAIEEPKPVSSPPAVVVNPDPMPENRQKRMFALFNDTEFKERDERLAFISEIVGRPIGSSKEIGAAEGERVIVALEVHIAEQNQAEPVDGELQ</sequence>
<comment type="caution">
    <text evidence="1">The sequence shown here is derived from an EMBL/GenBank/DDBJ whole genome shotgun (WGS) entry which is preliminary data.</text>
</comment>
<keyword evidence="2" id="KW-1185">Reference proteome</keyword>
<dbReference type="EMBL" id="BAAARV010000025">
    <property type="protein sequence ID" value="GAA2346553.1"/>
    <property type="molecule type" value="Genomic_DNA"/>
</dbReference>
<accession>A0ABN3G8R9</accession>
<evidence type="ECO:0008006" key="3">
    <source>
        <dbReference type="Google" id="ProtNLM"/>
    </source>
</evidence>
<evidence type="ECO:0000313" key="2">
    <source>
        <dbReference type="Proteomes" id="UP001501444"/>
    </source>
</evidence>
<protein>
    <recommendedName>
        <fullName evidence="3">RecT family protein</fullName>
    </recommendedName>
</protein>
<dbReference type="Proteomes" id="UP001501444">
    <property type="component" value="Unassembled WGS sequence"/>
</dbReference>
<evidence type="ECO:0000313" key="1">
    <source>
        <dbReference type="EMBL" id="GAA2346553.1"/>
    </source>
</evidence>